<dbReference type="Proteomes" id="UP000410492">
    <property type="component" value="Unassembled WGS sequence"/>
</dbReference>
<dbReference type="InterPro" id="IPR016024">
    <property type="entry name" value="ARM-type_fold"/>
</dbReference>
<name>A0A653DTA2_CALMS</name>
<dbReference type="OrthoDB" id="191673at2759"/>
<evidence type="ECO:0000259" key="1">
    <source>
        <dbReference type="Pfam" id="PF21049"/>
    </source>
</evidence>
<dbReference type="EMBL" id="CAACVG010014642">
    <property type="protein sequence ID" value="VEN63456.1"/>
    <property type="molecule type" value="Genomic_DNA"/>
</dbReference>
<protein>
    <recommendedName>
        <fullName evidence="1">Cilia- and flagella-associated protein 69 ARM repeats domain-containing protein</fullName>
    </recommendedName>
</protein>
<dbReference type="GO" id="GO:1902093">
    <property type="term" value="P:positive regulation of flagellated sperm motility"/>
    <property type="evidence" value="ECO:0007669"/>
    <property type="project" value="TreeGrafter"/>
</dbReference>
<dbReference type="InterPro" id="IPR048733">
    <property type="entry name" value="CFA69_ARM_dom"/>
</dbReference>
<dbReference type="SUPFAM" id="SSF48371">
    <property type="entry name" value="ARM repeat"/>
    <property type="match status" value="1"/>
</dbReference>
<accession>A0A653DTA2</accession>
<dbReference type="AlphaFoldDB" id="A0A653DTA2"/>
<dbReference type="GO" id="GO:0097730">
    <property type="term" value="C:non-motile cilium"/>
    <property type="evidence" value="ECO:0007669"/>
    <property type="project" value="TreeGrafter"/>
</dbReference>
<dbReference type="GO" id="GO:0097225">
    <property type="term" value="C:sperm midpiece"/>
    <property type="evidence" value="ECO:0007669"/>
    <property type="project" value="TreeGrafter"/>
</dbReference>
<proteinExistence type="predicted"/>
<evidence type="ECO:0000313" key="3">
    <source>
        <dbReference type="Proteomes" id="UP000410492"/>
    </source>
</evidence>
<dbReference type="Pfam" id="PF21049">
    <property type="entry name" value="CFA69_ARM_rpt"/>
    <property type="match status" value="1"/>
</dbReference>
<reference evidence="2 3" key="1">
    <citation type="submission" date="2019-01" db="EMBL/GenBank/DDBJ databases">
        <authorList>
            <person name="Sayadi A."/>
        </authorList>
    </citation>
    <scope>NUCLEOTIDE SEQUENCE [LARGE SCALE GENOMIC DNA]</scope>
</reference>
<dbReference type="PANTHER" id="PTHR14716">
    <property type="entry name" value="CILIA- AND FLAGELLA-ASSOCIATED PROTEIN 69"/>
    <property type="match status" value="1"/>
</dbReference>
<keyword evidence="3" id="KW-1185">Reference proteome</keyword>
<feature type="domain" description="Cilia- and flagella-associated protein 69 ARM repeats" evidence="1">
    <location>
        <begin position="23"/>
        <end position="737"/>
    </location>
</feature>
<evidence type="ECO:0000313" key="2">
    <source>
        <dbReference type="EMBL" id="VEN63456.1"/>
    </source>
</evidence>
<dbReference type="InterPro" id="IPR048732">
    <property type="entry name" value="CFA69"/>
</dbReference>
<sequence length="919" mass="107071">MNVYQKKKCDYVNEKNPSDLIVKAAELIENQMTRNDFERHYDILCEYFELSQNGFLLKDLFDLMRVADKLSDRLDEVDMYRDMMEILLEIAAYPPVLSKSSEVLSLKKDLEEYFSMLAYLLVCLKDVNLRTTAANALINLITYDEYSPRVTPFDMRASAAENSRLGEICGQLLLLADDDTFLYILDIIRLVKCQGKFYKDVIEQGALNSLFMRIEPTWRTRMETEAKPVWPSGKEELPLYNPISSVVWVLLRYCESHKDIIPTIEEFSTFSVWSFRYAFMLFSTSYNKFVERNDVLAIVLKLLQLFPNFCFVKSGLAEDIANIGYVAIFSYKGHSTKKVRISNSELDFMYVKLLLTIMPYYLKWAGGDKILECTNVMYHLLKMLKNASLDRTHSKWLPLQSCSFSVLVWEVLKRIIPHMAEEFIENSGPVILLSCLKLYEDKELILNKCLSSLYYILRDDIKMTVRNSLLYNDGIHKVITVAKHILEHPIFTHLIQESIQRMFCILKYLYGANIDKNCTCYLEIVLNYIDRMLNPKPDEPMYDNRIMVCIVDFIWETVMRSDLTTRQFMKRGGLYKMLDIVERYPFHIKIITLGALVDMCEDSSCVPYMITWKSRKHSNFLSLLLEIFRQENKQIGVRTGPRGQIADEINPIMGEDQRNHTQDVAHSFPAMYDLFMSCRPKIYAILQLIYERHADATEMADEYYKNLDVDLSAQDKITLLLADNFLALKLCEAWKEVNKEVHDIEFVASSFDRKILNNLIDRSHKWGKHLKKVQHEVLQEENEKGALQEKKLYQTLAEPRLHDALDALRELKYIARCTERMFRVSQKFLQTLQVKHSMRKLFSGKDTHTTFLSELHATPVFNQTVSVISDQITDTYEMPVVSPTTSDIEILPVDGLTTEEQAAIVENNSKDDERRESTL</sequence>
<organism evidence="2 3">
    <name type="scientific">Callosobruchus maculatus</name>
    <name type="common">Southern cowpea weevil</name>
    <name type="synonym">Pulse bruchid</name>
    <dbReference type="NCBI Taxonomy" id="64391"/>
    <lineage>
        <taxon>Eukaryota</taxon>
        <taxon>Metazoa</taxon>
        <taxon>Ecdysozoa</taxon>
        <taxon>Arthropoda</taxon>
        <taxon>Hexapoda</taxon>
        <taxon>Insecta</taxon>
        <taxon>Pterygota</taxon>
        <taxon>Neoptera</taxon>
        <taxon>Endopterygota</taxon>
        <taxon>Coleoptera</taxon>
        <taxon>Polyphaga</taxon>
        <taxon>Cucujiformia</taxon>
        <taxon>Chrysomeloidea</taxon>
        <taxon>Chrysomelidae</taxon>
        <taxon>Bruchinae</taxon>
        <taxon>Bruchini</taxon>
        <taxon>Callosobruchus</taxon>
    </lineage>
</organism>
<gene>
    <name evidence="2" type="ORF">CALMAC_LOCUS20271</name>
</gene>
<dbReference type="PANTHER" id="PTHR14716:SF0">
    <property type="entry name" value="CILIA- AND FLAGELLA-ASSOCIATED PROTEIN 69"/>
    <property type="match status" value="1"/>
</dbReference>